<dbReference type="Gene3D" id="1.10.287.950">
    <property type="entry name" value="Methyl-accepting chemotaxis protein"/>
    <property type="match status" value="1"/>
</dbReference>
<dbReference type="InterPro" id="IPR004090">
    <property type="entry name" value="Chemotax_Me-accpt_rcpt"/>
</dbReference>
<protein>
    <submittedName>
        <fullName evidence="10">HAMP domain-containing protein</fullName>
    </submittedName>
    <submittedName>
        <fullName evidence="11">Methyl-accepting chemotaxis protein McpB</fullName>
    </submittedName>
</protein>
<dbReference type="PANTHER" id="PTHR32089:SF112">
    <property type="entry name" value="LYSOZYME-LIKE PROTEIN-RELATED"/>
    <property type="match status" value="1"/>
</dbReference>
<evidence type="ECO:0000256" key="3">
    <source>
        <dbReference type="ARBA" id="ARBA00023136"/>
    </source>
</evidence>
<sequence>MKTLKKKLTEHISVKIMIGVALVLLITIASFSAVFTFISKDLSEQLKQQFQNRLYTDIHLAENQIKRLDGNPLEIDSADGPLYKQTKMAVDSLKKKNKLENIYILSNEGGKERILVLSDTPDDFGTDYSFSPEMKEALTTNKETVSDVYEDEYGIHQSIFLPLENGSGEKVGILGIDLDASVIPETAAKAKWYTIAISAFVLLLGMVMAYFLGSYIAKPIRQLMKASEKIADGDLSADISVKSRDEAGKLAESFKRMSENLQQLIGHISASSEEVSKTSLQLKNVSAESSESAAQVAESMNSMSEGINEVVSSVSDCHTSAAEIDQQLTHVTEKVNEMKNVAEGVSKDSKTGQELVEETLRQTQTIKNVMEESKQAASEMQNHTEEIEKVIGMISSIAEQTNLLALNASIEAARVGEEGQGFAVVAGEVRKLSERSADAALSVSQLVAGTQESSRLVMERIQEGNEAVDKGQILINGTYENFSGIFKGISQFAERTDQLLQSLLKVEKSYQTISSAMEQISAVTEEQAAGSEEVAAAAEQQSAGMQEIASAIQQLSALSEELNQAASKFKLAAE</sequence>
<dbReference type="GO" id="GO:0004888">
    <property type="term" value="F:transmembrane signaling receptor activity"/>
    <property type="evidence" value="ECO:0007669"/>
    <property type="project" value="InterPro"/>
</dbReference>
<reference evidence="11 12" key="1">
    <citation type="submission" date="2019-06" db="EMBL/GenBank/DDBJ databases">
        <title>Genome sequence analysis of &gt;100 Bacillus licheniformis strains suggests intrinsic resistance to this species.</title>
        <authorList>
            <person name="Wels M."/>
            <person name="Siezen R.J."/>
            <person name="Johansen E."/>
            <person name="Stuer-Lauridsen B."/>
            <person name="Bjerre K."/>
            <person name="Nielsen B.K.K."/>
        </authorList>
    </citation>
    <scope>NUCLEOTIDE SEQUENCE [LARGE SCALE GENOMIC DNA]</scope>
    <source>
        <strain evidence="11 12">BAC-16736</strain>
    </source>
</reference>
<evidence type="ECO:0000256" key="7">
    <source>
        <dbReference type="SAM" id="Phobius"/>
    </source>
</evidence>
<evidence type="ECO:0000256" key="2">
    <source>
        <dbReference type="ARBA" id="ARBA00022475"/>
    </source>
</evidence>
<dbReference type="GO" id="GO:0007165">
    <property type="term" value="P:signal transduction"/>
    <property type="evidence" value="ECO:0007669"/>
    <property type="project" value="UniProtKB-KW"/>
</dbReference>
<evidence type="ECO:0000313" key="10">
    <source>
        <dbReference type="EMBL" id="QPR72963.1"/>
    </source>
</evidence>
<evidence type="ECO:0000313" key="13">
    <source>
        <dbReference type="Proteomes" id="UP000595038"/>
    </source>
</evidence>
<dbReference type="SUPFAM" id="SSF103190">
    <property type="entry name" value="Sensory domain-like"/>
    <property type="match status" value="1"/>
</dbReference>
<name>A0A1Y0YGE3_BACLI</name>
<evidence type="ECO:0000313" key="11">
    <source>
        <dbReference type="EMBL" id="TWL30057.1"/>
    </source>
</evidence>
<feature type="transmembrane region" description="Helical" evidence="7">
    <location>
        <begin position="192"/>
        <end position="217"/>
    </location>
</feature>
<dbReference type="Proteomes" id="UP000435910">
    <property type="component" value="Unassembled WGS sequence"/>
</dbReference>
<accession>A0A1Y0YGE3</accession>
<comment type="subcellular location">
    <subcellularLocation>
        <location evidence="1">Cell membrane</location>
    </subcellularLocation>
</comment>
<dbReference type="PROSITE" id="PS50111">
    <property type="entry name" value="CHEMOTAXIS_TRANSDUC_2"/>
    <property type="match status" value="1"/>
</dbReference>
<evidence type="ECO:0000256" key="6">
    <source>
        <dbReference type="PROSITE-ProRule" id="PRU00284"/>
    </source>
</evidence>
<dbReference type="RefSeq" id="WP_003178861.1">
    <property type="nucleotide sequence ID" value="NZ_BEXU01000001.1"/>
</dbReference>
<dbReference type="EMBL" id="CP065647">
    <property type="protein sequence ID" value="QPR72963.1"/>
    <property type="molecule type" value="Genomic_DNA"/>
</dbReference>
<dbReference type="OMA" id="ETDATRM"/>
<keyword evidence="7" id="KW-0812">Transmembrane</keyword>
<dbReference type="Pfam" id="PF00672">
    <property type="entry name" value="HAMP"/>
    <property type="match status" value="1"/>
</dbReference>
<dbReference type="SMART" id="SM00283">
    <property type="entry name" value="MA"/>
    <property type="match status" value="1"/>
</dbReference>
<keyword evidence="4 6" id="KW-0807">Transducer</keyword>
<dbReference type="Pfam" id="PF00015">
    <property type="entry name" value="MCPsignal"/>
    <property type="match status" value="1"/>
</dbReference>
<dbReference type="PROSITE" id="PS50885">
    <property type="entry name" value="HAMP"/>
    <property type="match status" value="1"/>
</dbReference>
<dbReference type="EMBL" id="NILC01000016">
    <property type="protein sequence ID" value="TWL30057.1"/>
    <property type="molecule type" value="Genomic_DNA"/>
</dbReference>
<organism evidence="11 12">
    <name type="scientific">Bacillus licheniformis</name>
    <dbReference type="NCBI Taxonomy" id="1402"/>
    <lineage>
        <taxon>Bacteria</taxon>
        <taxon>Bacillati</taxon>
        <taxon>Bacillota</taxon>
        <taxon>Bacilli</taxon>
        <taxon>Bacillales</taxon>
        <taxon>Bacillaceae</taxon>
        <taxon>Bacillus</taxon>
    </lineage>
</organism>
<dbReference type="PRINTS" id="PR00260">
    <property type="entry name" value="CHEMTRNSDUCR"/>
</dbReference>
<dbReference type="Proteomes" id="UP000595038">
    <property type="component" value="Chromosome"/>
</dbReference>
<evidence type="ECO:0000256" key="5">
    <source>
        <dbReference type="ARBA" id="ARBA00029447"/>
    </source>
</evidence>
<comment type="similarity">
    <text evidence="5">Belongs to the methyl-accepting chemotaxis (MCP) protein family.</text>
</comment>
<dbReference type="GeneID" id="92858622"/>
<dbReference type="InterPro" id="IPR029151">
    <property type="entry name" value="Sensor-like_sf"/>
</dbReference>
<keyword evidence="7" id="KW-1133">Transmembrane helix</keyword>
<dbReference type="InterPro" id="IPR003660">
    <property type="entry name" value="HAMP_dom"/>
</dbReference>
<dbReference type="CDD" id="cd06225">
    <property type="entry name" value="HAMP"/>
    <property type="match status" value="1"/>
</dbReference>
<evidence type="ECO:0000256" key="1">
    <source>
        <dbReference type="ARBA" id="ARBA00004236"/>
    </source>
</evidence>
<dbReference type="GO" id="GO:0005886">
    <property type="term" value="C:plasma membrane"/>
    <property type="evidence" value="ECO:0007669"/>
    <property type="project" value="UniProtKB-SubCell"/>
</dbReference>
<dbReference type="InterPro" id="IPR004089">
    <property type="entry name" value="MCPsignal_dom"/>
</dbReference>
<feature type="domain" description="HAMP" evidence="9">
    <location>
        <begin position="214"/>
        <end position="266"/>
    </location>
</feature>
<gene>
    <name evidence="11" type="ORF">CHCC16736_3607</name>
    <name evidence="10" type="ORF">I6G80_01145</name>
</gene>
<dbReference type="AlphaFoldDB" id="A0A1Y0YGE3"/>
<evidence type="ECO:0000313" key="12">
    <source>
        <dbReference type="Proteomes" id="UP000435910"/>
    </source>
</evidence>
<evidence type="ECO:0000259" key="9">
    <source>
        <dbReference type="PROSITE" id="PS50885"/>
    </source>
</evidence>
<keyword evidence="2" id="KW-1003">Cell membrane</keyword>
<keyword evidence="3 7" id="KW-0472">Membrane</keyword>
<dbReference type="PANTHER" id="PTHR32089">
    <property type="entry name" value="METHYL-ACCEPTING CHEMOTAXIS PROTEIN MCPB"/>
    <property type="match status" value="1"/>
</dbReference>
<feature type="transmembrane region" description="Helical" evidence="7">
    <location>
        <begin position="12"/>
        <end position="38"/>
    </location>
</feature>
<proteinExistence type="inferred from homology"/>
<evidence type="ECO:0000259" key="8">
    <source>
        <dbReference type="PROSITE" id="PS50111"/>
    </source>
</evidence>
<dbReference type="GO" id="GO:0006935">
    <property type="term" value="P:chemotaxis"/>
    <property type="evidence" value="ECO:0007669"/>
    <property type="project" value="InterPro"/>
</dbReference>
<dbReference type="SUPFAM" id="SSF58104">
    <property type="entry name" value="Methyl-accepting chemotaxis protein (MCP) signaling domain"/>
    <property type="match status" value="1"/>
</dbReference>
<evidence type="ECO:0000256" key="4">
    <source>
        <dbReference type="ARBA" id="ARBA00023224"/>
    </source>
</evidence>
<reference evidence="10 13" key="2">
    <citation type="submission" date="2020-12" db="EMBL/GenBank/DDBJ databases">
        <title>FDA dAtabase for Regulatory Grade micrObial Sequences (FDA-ARGOS): Supporting development and validation of Infectious Disease Dx tests.</title>
        <authorList>
            <person name="Nelson B."/>
            <person name="Plummer A."/>
            <person name="Tallon L."/>
            <person name="Sadzewicz L."/>
            <person name="Zhao X."/>
            <person name="Boylan J."/>
            <person name="Ott S."/>
            <person name="Bowen H."/>
            <person name="Vavikolanu K."/>
            <person name="Mehta A."/>
            <person name="Aluvathingal J."/>
            <person name="Nadendla S."/>
            <person name="Myers T."/>
            <person name="Yan Y."/>
            <person name="Sichtig H."/>
        </authorList>
    </citation>
    <scope>NUCLEOTIDE SEQUENCE [LARGE SCALE GENOMIC DNA]</scope>
    <source>
        <strain evidence="10 13">FDAARGOS_923</strain>
    </source>
</reference>
<feature type="domain" description="Methyl-accepting transducer" evidence="8">
    <location>
        <begin position="285"/>
        <end position="542"/>
    </location>
</feature>
<dbReference type="Gene3D" id="6.10.340.10">
    <property type="match status" value="1"/>
</dbReference>
<dbReference type="SMART" id="SM00304">
    <property type="entry name" value="HAMP"/>
    <property type="match status" value="1"/>
</dbReference>